<feature type="region of interest" description="Disordered" evidence="3">
    <location>
        <begin position="1011"/>
        <end position="1113"/>
    </location>
</feature>
<dbReference type="Proteomes" id="UP001303760">
    <property type="component" value="Unassembled WGS sequence"/>
</dbReference>
<dbReference type="Pfam" id="PF16987">
    <property type="entry name" value="KIX_2"/>
    <property type="match status" value="1"/>
</dbReference>
<dbReference type="InterPro" id="IPR036546">
    <property type="entry name" value="MED15_KIX"/>
</dbReference>
<reference evidence="5" key="1">
    <citation type="journal article" date="2023" name="Mol. Phylogenet. Evol.">
        <title>Genome-scale phylogeny and comparative genomics of the fungal order Sordariales.</title>
        <authorList>
            <person name="Hensen N."/>
            <person name="Bonometti L."/>
            <person name="Westerberg I."/>
            <person name="Brannstrom I.O."/>
            <person name="Guillou S."/>
            <person name="Cros-Aarteil S."/>
            <person name="Calhoun S."/>
            <person name="Haridas S."/>
            <person name="Kuo A."/>
            <person name="Mondo S."/>
            <person name="Pangilinan J."/>
            <person name="Riley R."/>
            <person name="LaButti K."/>
            <person name="Andreopoulos B."/>
            <person name="Lipzen A."/>
            <person name="Chen C."/>
            <person name="Yan M."/>
            <person name="Daum C."/>
            <person name="Ng V."/>
            <person name="Clum A."/>
            <person name="Steindorff A."/>
            <person name="Ohm R.A."/>
            <person name="Martin F."/>
            <person name="Silar P."/>
            <person name="Natvig D.O."/>
            <person name="Lalanne C."/>
            <person name="Gautier V."/>
            <person name="Ament-Velasquez S.L."/>
            <person name="Kruys A."/>
            <person name="Hutchinson M.I."/>
            <person name="Powell A.J."/>
            <person name="Barry K."/>
            <person name="Miller A.N."/>
            <person name="Grigoriev I.V."/>
            <person name="Debuchy R."/>
            <person name="Gladieux P."/>
            <person name="Hiltunen Thoren M."/>
            <person name="Johannesson H."/>
        </authorList>
    </citation>
    <scope>NUCLEOTIDE SEQUENCE</scope>
    <source>
        <strain evidence="5">CBS 532.94</strain>
    </source>
</reference>
<feature type="compositionally biased region" description="Low complexity" evidence="3">
    <location>
        <begin position="781"/>
        <end position="799"/>
    </location>
</feature>
<keyword evidence="2" id="KW-0539">Nucleus</keyword>
<feature type="compositionally biased region" description="Low complexity" evidence="3">
    <location>
        <begin position="840"/>
        <end position="853"/>
    </location>
</feature>
<name>A0AAN7CJZ8_9PEZI</name>
<evidence type="ECO:0000256" key="1">
    <source>
        <dbReference type="ARBA" id="ARBA00004123"/>
    </source>
</evidence>
<feature type="compositionally biased region" description="Low complexity" evidence="3">
    <location>
        <begin position="554"/>
        <end position="568"/>
    </location>
</feature>
<dbReference type="Gene3D" id="1.10.246.20">
    <property type="entry name" value="Coactivator CBP, KIX domain"/>
    <property type="match status" value="1"/>
</dbReference>
<feature type="region of interest" description="Disordered" evidence="3">
    <location>
        <begin position="1130"/>
        <end position="1229"/>
    </location>
</feature>
<feature type="compositionally biased region" description="Polar residues" evidence="3">
    <location>
        <begin position="473"/>
        <end position="499"/>
    </location>
</feature>
<dbReference type="GO" id="GO:0005634">
    <property type="term" value="C:nucleus"/>
    <property type="evidence" value="ECO:0007669"/>
    <property type="project" value="UniProtKB-SubCell"/>
</dbReference>
<protein>
    <recommendedName>
        <fullName evidence="4">Mediator complex subunit 15 KIX domain-containing protein</fullName>
    </recommendedName>
</protein>
<keyword evidence="6" id="KW-1185">Reference proteome</keyword>
<comment type="subcellular location">
    <subcellularLocation>
        <location evidence="1">Nucleus</location>
    </subcellularLocation>
</comment>
<gene>
    <name evidence="5" type="ORF">C8A03DRAFT_29385</name>
</gene>
<evidence type="ECO:0000256" key="2">
    <source>
        <dbReference type="ARBA" id="ARBA00023242"/>
    </source>
</evidence>
<evidence type="ECO:0000256" key="3">
    <source>
        <dbReference type="SAM" id="MobiDB-lite"/>
    </source>
</evidence>
<proteinExistence type="predicted"/>
<feature type="compositionally biased region" description="Low complexity" evidence="3">
    <location>
        <begin position="1044"/>
        <end position="1063"/>
    </location>
</feature>
<dbReference type="GO" id="GO:0003712">
    <property type="term" value="F:transcription coregulator activity"/>
    <property type="evidence" value="ECO:0007669"/>
    <property type="project" value="InterPro"/>
</dbReference>
<feature type="region of interest" description="Disordered" evidence="3">
    <location>
        <begin position="150"/>
        <end position="171"/>
    </location>
</feature>
<reference evidence="5" key="2">
    <citation type="submission" date="2023-05" db="EMBL/GenBank/DDBJ databases">
        <authorList>
            <consortium name="Lawrence Berkeley National Laboratory"/>
            <person name="Steindorff A."/>
            <person name="Hensen N."/>
            <person name="Bonometti L."/>
            <person name="Westerberg I."/>
            <person name="Brannstrom I.O."/>
            <person name="Guillou S."/>
            <person name="Cros-Aarteil S."/>
            <person name="Calhoun S."/>
            <person name="Haridas S."/>
            <person name="Kuo A."/>
            <person name="Mondo S."/>
            <person name="Pangilinan J."/>
            <person name="Riley R."/>
            <person name="Labutti K."/>
            <person name="Andreopoulos B."/>
            <person name="Lipzen A."/>
            <person name="Chen C."/>
            <person name="Yanf M."/>
            <person name="Daum C."/>
            <person name="Ng V."/>
            <person name="Clum A."/>
            <person name="Ohm R."/>
            <person name="Martin F."/>
            <person name="Silar P."/>
            <person name="Natvig D."/>
            <person name="Lalanne C."/>
            <person name="Gautier V."/>
            <person name="Ament-Velasquez S.L."/>
            <person name="Kruys A."/>
            <person name="Hutchinson M.I."/>
            <person name="Powell A.J."/>
            <person name="Barry K."/>
            <person name="Miller A.N."/>
            <person name="Grigoriev I.V."/>
            <person name="Debuchy R."/>
            <person name="Gladieux P."/>
            <person name="Thoren M.H."/>
            <person name="Johannesson H."/>
        </authorList>
    </citation>
    <scope>NUCLEOTIDE SEQUENCE</scope>
    <source>
        <strain evidence="5">CBS 532.94</strain>
    </source>
</reference>
<accession>A0AAN7CJZ8</accession>
<feature type="compositionally biased region" description="Polar residues" evidence="3">
    <location>
        <begin position="1140"/>
        <end position="1152"/>
    </location>
</feature>
<feature type="region of interest" description="Disordered" evidence="3">
    <location>
        <begin position="769"/>
        <end position="866"/>
    </location>
</feature>
<dbReference type="GO" id="GO:0006355">
    <property type="term" value="P:regulation of DNA-templated transcription"/>
    <property type="evidence" value="ECO:0007669"/>
    <property type="project" value="InterPro"/>
</dbReference>
<comment type="caution">
    <text evidence="5">The sequence shown here is derived from an EMBL/GenBank/DDBJ whole genome shotgun (WGS) entry which is preliminary data.</text>
</comment>
<dbReference type="InterPro" id="IPR036529">
    <property type="entry name" value="KIX_dom_sf"/>
</dbReference>
<sequence>MAANIPQMAPNGQMMMLQQQQQHPQPPQQSNKQLNQLVYSSLMQTMHLAPMNSWQSSVSIQDRFAKTVNLYESISSLPVSNTILAYPQNQSEWQKLCHSALEFEKKAFVHSVDKQSYDHAMQQRIQDLVKRRQNLVPDLQNQLSTDAARQAQLQAAQQRQQQQQQQQMMISQMAAARGLGQPPPHGFQSLQGPMQVPAMAQQPQQMGMGIAPPGMLQNRPEQHQFPMQMGQTRQPAFVPPGSGQLNQLSAQDKARVNELALQSMNRTPEEVKANIRNLMRSKLSPAQLAEAAANGRDLAMIWFHNYAINELQKKAQQRSMMQQQRPGVPANLMAQAPHHGGQMNPALMNTLAPQTVMPDGQMFVPNMESIRNDQAMGFLAEQAGQVVVPASTAPGRNAAPGVIAGLPPQPMPGNQQGPSQTPRPPQAQQPFGMPPVKMDAAAAQAQAQSGVRPVAGRPMQGQPPGMAAPSALPKTSPSPALVGTTLNPQFNHQNNTRPPSLPGNMNNPAMAGMPPNLTPEVRAGMSAPPANGTTRELINEWREQQRAASNGFPGAKQGLAAGQGAMPPGARPPAMPQQPAGEGDGIMGIIQTPQGRASMNSMDVPPVLLDRLRQVVGIVPAEIRKWGQLRQFLANNPNINTPQMSSYLNNCQIAQFKQLWERKIGATAPNAPVLQQPANSPMALPPGAQYPPNIAQITPGDIQNVRQRNPTLQAMPDDAVIEIARRLKRDSFARKAWEVYNLRQSSQAQVPGVQKPAVPVSQTPITQQTMATSATHPNPLPQAAQHQAAQPKPAGAPVAEVATAPASGALKNGRAPPNPSPATAPKNLKRPNPDDAGDVPGQPANAAQRAPQPDQRPPPTGASKPNAEQLMKMAQGRPGPSANPHEAAAVMRLRLLHGEVAQLAQQEEKQEVVIQMSPTEVQETRLKIAKATEKINQFRGANLPLWYHLTKDDSRAKMFFKTQRKVLRQFTDQKTMRQFRPGLTISKDELDQFINMMDSMLRDLEALKKGSQDAPAVEPQIPQIDRPVPDLVLPPARKKPKTGTSQASPPTAQQQGAASSSPQVKAPSPVVTRKAEPPKQLPPKLTCPEPGCEMGSMGFPSDEALNAHRQEEHVKPFENPYGFLQEQMAAALGLDAQGNPKASPNPSGQEGSTPAAPPMSATRSKQGQTPKMGATPMSRAVSMQRQGSTAGGKAAENGATPSGGNTAFKGGQATSRPPAGKNEMGTPHAPVVEDAWSSSTVDPQNLFQSVARSLESVTGSFVPEFGTYRSLTPNDTPESSKDSGASEPSSDIPEGTSLDIDVAWQSALDSDLLWDMNNINMETFEDVNAGMFANEEYESLMFSLDNLDNDLSKPLHAGQVPVFGGRAQ</sequence>
<feature type="domain" description="Mediator complex subunit 15 KIX" evidence="4">
    <location>
        <begin position="52"/>
        <end position="134"/>
    </location>
</feature>
<feature type="region of interest" description="Disordered" evidence="3">
    <location>
        <begin position="1263"/>
        <end position="1296"/>
    </location>
</feature>
<evidence type="ECO:0000313" key="6">
    <source>
        <dbReference type="Proteomes" id="UP001303760"/>
    </source>
</evidence>
<dbReference type="EMBL" id="MU860008">
    <property type="protein sequence ID" value="KAK4242452.1"/>
    <property type="molecule type" value="Genomic_DNA"/>
</dbReference>
<feature type="region of interest" description="Disordered" evidence="3">
    <location>
        <begin position="548"/>
        <end position="582"/>
    </location>
</feature>
<feature type="compositionally biased region" description="Polar residues" evidence="3">
    <location>
        <begin position="1269"/>
        <end position="1289"/>
    </location>
</feature>
<feature type="region of interest" description="Disordered" evidence="3">
    <location>
        <begin position="398"/>
        <end position="499"/>
    </location>
</feature>
<evidence type="ECO:0000259" key="4">
    <source>
        <dbReference type="Pfam" id="PF16987"/>
    </source>
</evidence>
<organism evidence="5 6">
    <name type="scientific">Achaetomium macrosporum</name>
    <dbReference type="NCBI Taxonomy" id="79813"/>
    <lineage>
        <taxon>Eukaryota</taxon>
        <taxon>Fungi</taxon>
        <taxon>Dikarya</taxon>
        <taxon>Ascomycota</taxon>
        <taxon>Pezizomycotina</taxon>
        <taxon>Sordariomycetes</taxon>
        <taxon>Sordariomycetidae</taxon>
        <taxon>Sordariales</taxon>
        <taxon>Chaetomiaceae</taxon>
        <taxon>Achaetomium</taxon>
    </lineage>
</organism>
<evidence type="ECO:0000313" key="5">
    <source>
        <dbReference type="EMBL" id="KAK4242452.1"/>
    </source>
</evidence>